<organism evidence="1">
    <name type="scientific">Pararge aegeria</name>
    <name type="common">speckled wood butterfly</name>
    <dbReference type="NCBI Taxonomy" id="116150"/>
    <lineage>
        <taxon>Eukaryota</taxon>
        <taxon>Metazoa</taxon>
        <taxon>Ecdysozoa</taxon>
        <taxon>Arthropoda</taxon>
        <taxon>Hexapoda</taxon>
        <taxon>Insecta</taxon>
        <taxon>Pterygota</taxon>
        <taxon>Neoptera</taxon>
        <taxon>Endopterygota</taxon>
        <taxon>Lepidoptera</taxon>
        <taxon>Glossata</taxon>
        <taxon>Ditrysia</taxon>
        <taxon>Papilionoidea</taxon>
        <taxon>Nymphalidae</taxon>
        <taxon>Satyrinae</taxon>
        <taxon>Satyrini</taxon>
        <taxon>Parargina</taxon>
        <taxon>Pararge</taxon>
    </lineage>
</organism>
<accession>S4PF12</accession>
<protein>
    <submittedName>
        <fullName evidence="1">Uncharacterized protein</fullName>
    </submittedName>
</protein>
<proteinExistence type="predicted"/>
<name>S4PF12_9NEOP</name>
<reference evidence="1" key="1">
    <citation type="journal article" date="2013" name="BMC Genomics">
        <title>Unscrambling butterfly oogenesis.</title>
        <authorList>
            <person name="Carter J.M."/>
            <person name="Baker S.C."/>
            <person name="Pink R."/>
            <person name="Carter D.R."/>
            <person name="Collins A."/>
            <person name="Tomlin J."/>
            <person name="Gibbs M."/>
            <person name="Breuker C.J."/>
        </authorList>
    </citation>
    <scope>NUCLEOTIDE SEQUENCE</scope>
    <source>
        <tissue evidence="1">Ovary</tissue>
    </source>
</reference>
<evidence type="ECO:0000313" key="1">
    <source>
        <dbReference type="EMBL" id="JAA88308.1"/>
    </source>
</evidence>
<reference evidence="1" key="2">
    <citation type="submission" date="2013-05" db="EMBL/GenBank/DDBJ databases">
        <authorList>
            <person name="Carter J.-M."/>
            <person name="Baker S.C."/>
            <person name="Pink R."/>
            <person name="Carter D.R.F."/>
            <person name="Collins A."/>
            <person name="Tomlin J."/>
            <person name="Gibbs M."/>
            <person name="Breuker C.J."/>
        </authorList>
    </citation>
    <scope>NUCLEOTIDE SEQUENCE</scope>
    <source>
        <tissue evidence="1">Ovary</tissue>
    </source>
</reference>
<sequence>MKGKLSTVIFILFGHSELYITYRSELGSRQPNYVLVANNIMKGLRSGQKIHFEHPEICEACFHSTSHSNCIPFS</sequence>
<dbReference type="AlphaFoldDB" id="S4PF12"/>
<dbReference type="EMBL" id="GAIX01004252">
    <property type="protein sequence ID" value="JAA88308.1"/>
    <property type="molecule type" value="Transcribed_RNA"/>
</dbReference>